<sequence>MPQPSAIENSTPNHLVKNTLQTDIEALSDSQTILPALSPCSYLTQIPLRPNSATTRAFFTLPEKADRNNVLLVIPTANESKSALLRGQLEDRKPDNVNLHYLVIKADSGVGEQPYDAAGARGAYNRVRNAVDQLALAEHQVFLRERRIGTVLVGAVENFIVRYRPPYLRQAAPAAYEADTLPVDYGLLVLCRVTAAAGPRAHAVLGEDAWEWSSAVSRGVTVPREYWLAAETHGFEDAGEGQTRTHGKVTVGEVLAANVPELDKANWHERLAGVSRYQLLRDAMEKVHIPWPGSV</sequence>
<organism evidence="1 2">
    <name type="scientific">Madurella fahalii</name>
    <dbReference type="NCBI Taxonomy" id="1157608"/>
    <lineage>
        <taxon>Eukaryota</taxon>
        <taxon>Fungi</taxon>
        <taxon>Dikarya</taxon>
        <taxon>Ascomycota</taxon>
        <taxon>Pezizomycotina</taxon>
        <taxon>Sordariomycetes</taxon>
        <taxon>Sordariomycetidae</taxon>
        <taxon>Sordariales</taxon>
        <taxon>Sordariales incertae sedis</taxon>
        <taxon>Madurella</taxon>
    </lineage>
</organism>
<evidence type="ECO:0000313" key="1">
    <source>
        <dbReference type="EMBL" id="GAB1310593.1"/>
    </source>
</evidence>
<dbReference type="Proteomes" id="UP001628179">
    <property type="component" value="Unassembled WGS sequence"/>
</dbReference>
<name>A0ABQ0FYN2_9PEZI</name>
<proteinExistence type="predicted"/>
<dbReference type="RefSeq" id="XP_070912326.1">
    <property type="nucleotide sequence ID" value="XM_071056225.1"/>
</dbReference>
<comment type="caution">
    <text evidence="1">The sequence shown here is derived from an EMBL/GenBank/DDBJ whole genome shotgun (WGS) entry which is preliminary data.</text>
</comment>
<gene>
    <name evidence="1" type="ORF">MFIFM68171_00803</name>
</gene>
<dbReference type="EMBL" id="BAAFSV010000001">
    <property type="protein sequence ID" value="GAB1310593.1"/>
    <property type="molecule type" value="Genomic_DNA"/>
</dbReference>
<reference evidence="1 2" key="1">
    <citation type="submission" date="2024-09" db="EMBL/GenBank/DDBJ databases">
        <title>Itraconazole resistance in Madurella fahalii resulting from another homologue of gene encoding cytochrome P450 14-alpha sterol demethylase (CYP51).</title>
        <authorList>
            <person name="Yoshioka I."/>
            <person name="Fahal A.H."/>
            <person name="Kaneko S."/>
            <person name="Yaguchi T."/>
        </authorList>
    </citation>
    <scope>NUCLEOTIDE SEQUENCE [LARGE SCALE GENOMIC DNA]</scope>
    <source>
        <strain evidence="1 2">IFM 68171</strain>
    </source>
</reference>
<dbReference type="GeneID" id="98171548"/>
<keyword evidence="2" id="KW-1185">Reference proteome</keyword>
<dbReference type="InterPro" id="IPR029001">
    <property type="entry name" value="ITPase-like_fam"/>
</dbReference>
<dbReference type="SUPFAM" id="SSF52972">
    <property type="entry name" value="ITPase-like"/>
    <property type="match status" value="1"/>
</dbReference>
<protein>
    <submittedName>
        <fullName evidence="1">Uncharacterized protein</fullName>
    </submittedName>
</protein>
<accession>A0ABQ0FYN2</accession>
<evidence type="ECO:0000313" key="2">
    <source>
        <dbReference type="Proteomes" id="UP001628179"/>
    </source>
</evidence>
<dbReference type="Gene3D" id="3.90.950.10">
    <property type="match status" value="1"/>
</dbReference>